<keyword evidence="7" id="KW-0150">Chloroplast</keyword>
<evidence type="ECO:0000256" key="1">
    <source>
        <dbReference type="ARBA" id="ARBA00007634"/>
    </source>
</evidence>
<dbReference type="AlphaFoldDB" id="A0A514CPP4"/>
<dbReference type="InterPro" id="IPR002583">
    <property type="entry name" value="Ribosomal_bS20"/>
</dbReference>
<evidence type="ECO:0000256" key="4">
    <source>
        <dbReference type="ARBA" id="ARBA00022980"/>
    </source>
</evidence>
<gene>
    <name evidence="6 7" type="primary">rps20</name>
</gene>
<evidence type="ECO:0000256" key="3">
    <source>
        <dbReference type="ARBA" id="ARBA00022884"/>
    </source>
</evidence>
<keyword evidence="4 6" id="KW-0689">Ribosomal protein</keyword>
<dbReference type="RefSeq" id="YP_009677117.1">
    <property type="nucleotide sequence ID" value="NC_043929.1"/>
</dbReference>
<keyword evidence="2 6" id="KW-0699">rRNA-binding</keyword>
<dbReference type="GO" id="GO:0009507">
    <property type="term" value="C:chloroplast"/>
    <property type="evidence" value="ECO:0007669"/>
    <property type="project" value="UniProtKB-SubCell"/>
</dbReference>
<dbReference type="Gene3D" id="1.20.58.110">
    <property type="entry name" value="Ribosomal protein S20"/>
    <property type="match status" value="1"/>
</dbReference>
<dbReference type="GO" id="GO:0070181">
    <property type="term" value="F:small ribosomal subunit rRNA binding"/>
    <property type="evidence" value="ECO:0007669"/>
    <property type="project" value="TreeGrafter"/>
</dbReference>
<dbReference type="GO" id="GO:0006412">
    <property type="term" value="P:translation"/>
    <property type="evidence" value="ECO:0007669"/>
    <property type="project" value="UniProtKB-UniRule"/>
</dbReference>
<dbReference type="GO" id="GO:0003735">
    <property type="term" value="F:structural constituent of ribosome"/>
    <property type="evidence" value="ECO:0007669"/>
    <property type="project" value="InterPro"/>
</dbReference>
<evidence type="ECO:0000313" key="7">
    <source>
        <dbReference type="EMBL" id="QDH81778.1"/>
    </source>
</evidence>
<dbReference type="PANTHER" id="PTHR33398:SF1">
    <property type="entry name" value="SMALL RIBOSOMAL SUBUNIT PROTEIN BS20C"/>
    <property type="match status" value="1"/>
</dbReference>
<sequence>MANIKSALKRIKLTQRNTLRNKVSTSMMRTYIKLFITSCEEYQNSPSEDKLKSLKQDLDIACSKVDKAKNQGILHKNTAMRKKSTLQSIYNKLFVKSI</sequence>
<keyword evidence="7" id="KW-0934">Plastid</keyword>
<evidence type="ECO:0000256" key="6">
    <source>
        <dbReference type="HAMAP-Rule" id="MF_00500"/>
    </source>
</evidence>
<evidence type="ECO:0000256" key="5">
    <source>
        <dbReference type="ARBA" id="ARBA00023274"/>
    </source>
</evidence>
<evidence type="ECO:0000256" key="2">
    <source>
        <dbReference type="ARBA" id="ARBA00022730"/>
    </source>
</evidence>
<name>A0A514CPP4_9STRA</name>
<geneLocation type="chloroplast" evidence="7"/>
<keyword evidence="5 6" id="KW-0687">Ribonucleoprotein</keyword>
<protein>
    <recommendedName>
        <fullName evidence="6">Small ribosomal subunit protein bS20c</fullName>
    </recommendedName>
</protein>
<dbReference type="InterPro" id="IPR036510">
    <property type="entry name" value="Ribosomal_bS20_sf"/>
</dbReference>
<dbReference type="GO" id="GO:0005829">
    <property type="term" value="C:cytosol"/>
    <property type="evidence" value="ECO:0007669"/>
    <property type="project" value="TreeGrafter"/>
</dbReference>
<dbReference type="Pfam" id="PF01649">
    <property type="entry name" value="Ribosomal_S20p"/>
    <property type="match status" value="1"/>
</dbReference>
<accession>A0A514CPP4</accession>
<dbReference type="GeneID" id="40868974"/>
<dbReference type="NCBIfam" id="TIGR00029">
    <property type="entry name" value="S20"/>
    <property type="match status" value="1"/>
</dbReference>
<reference evidence="7" key="1">
    <citation type="submission" date="2019-02" db="EMBL/GenBank/DDBJ databases">
        <title>Dictyochophyceae plastid genomes reveal unusual variability of their organisation.</title>
        <authorList>
            <person name="Han K.Y."/>
            <person name="Maciszewski K."/>
            <person name="Graf L."/>
            <person name="Andersen R.A."/>
            <person name="Karnkowska A."/>
            <person name="Yoon H.S."/>
        </authorList>
    </citation>
    <scope>NUCLEOTIDE SEQUENCE</scope>
</reference>
<organism evidence="7">
    <name type="scientific">Octactis speculum</name>
    <dbReference type="NCBI Taxonomy" id="3111310"/>
    <lineage>
        <taxon>Eukaryota</taxon>
        <taxon>Sar</taxon>
        <taxon>Stramenopiles</taxon>
        <taxon>Ochrophyta</taxon>
        <taxon>Dictyochophyceae</taxon>
        <taxon>Dictyochales</taxon>
        <taxon>Dictyochaceae</taxon>
        <taxon>Octactis</taxon>
    </lineage>
</organism>
<dbReference type="SUPFAM" id="SSF46992">
    <property type="entry name" value="Ribosomal protein S20"/>
    <property type="match status" value="1"/>
</dbReference>
<comment type="subcellular location">
    <subcellularLocation>
        <location evidence="6">Plastid</location>
        <location evidence="6">Chloroplast</location>
    </subcellularLocation>
</comment>
<dbReference type="HAMAP" id="MF_00500">
    <property type="entry name" value="Ribosomal_bS20"/>
    <property type="match status" value="1"/>
</dbReference>
<proteinExistence type="inferred from homology"/>
<comment type="similarity">
    <text evidence="1 6">Belongs to the bacterial ribosomal protein bS20 family.</text>
</comment>
<dbReference type="GO" id="GO:0015935">
    <property type="term" value="C:small ribosomal subunit"/>
    <property type="evidence" value="ECO:0007669"/>
    <property type="project" value="TreeGrafter"/>
</dbReference>
<dbReference type="EMBL" id="MK561359">
    <property type="protein sequence ID" value="QDH81778.1"/>
    <property type="molecule type" value="Genomic_DNA"/>
</dbReference>
<comment type="function">
    <text evidence="6">Binds directly to 16S ribosomal RNA.</text>
</comment>
<dbReference type="PANTHER" id="PTHR33398">
    <property type="entry name" value="30S RIBOSOMAL PROTEIN S20"/>
    <property type="match status" value="1"/>
</dbReference>
<keyword evidence="3 6" id="KW-0694">RNA-binding</keyword>